<reference evidence="2 3" key="1">
    <citation type="submission" date="2015-04" db="EMBL/GenBank/DDBJ databases">
        <title>Complete genome sequence of Schizopora paradoxa KUC8140, a cosmopolitan wood degrader in East Asia.</title>
        <authorList>
            <consortium name="DOE Joint Genome Institute"/>
            <person name="Min B."/>
            <person name="Park H."/>
            <person name="Jang Y."/>
            <person name="Kim J.-J."/>
            <person name="Kim K.H."/>
            <person name="Pangilinan J."/>
            <person name="Lipzen A."/>
            <person name="Riley R."/>
            <person name="Grigoriev I.V."/>
            <person name="Spatafora J.W."/>
            <person name="Choi I.-G."/>
        </authorList>
    </citation>
    <scope>NUCLEOTIDE SEQUENCE [LARGE SCALE GENOMIC DNA]</scope>
    <source>
        <strain evidence="2 3">KUC8140</strain>
    </source>
</reference>
<feature type="compositionally biased region" description="Basic and acidic residues" evidence="1">
    <location>
        <begin position="27"/>
        <end position="43"/>
    </location>
</feature>
<organism evidence="2 3">
    <name type="scientific">Schizopora paradoxa</name>
    <dbReference type="NCBI Taxonomy" id="27342"/>
    <lineage>
        <taxon>Eukaryota</taxon>
        <taxon>Fungi</taxon>
        <taxon>Dikarya</taxon>
        <taxon>Basidiomycota</taxon>
        <taxon>Agaricomycotina</taxon>
        <taxon>Agaricomycetes</taxon>
        <taxon>Hymenochaetales</taxon>
        <taxon>Schizoporaceae</taxon>
        <taxon>Schizopora</taxon>
    </lineage>
</organism>
<evidence type="ECO:0000313" key="3">
    <source>
        <dbReference type="Proteomes" id="UP000053477"/>
    </source>
</evidence>
<gene>
    <name evidence="2" type="ORF">SCHPADRAFT_933724</name>
</gene>
<accession>A0A0H2R6U9</accession>
<dbReference type="EMBL" id="KQ086343">
    <property type="protein sequence ID" value="KLO05218.1"/>
    <property type="molecule type" value="Genomic_DNA"/>
</dbReference>
<dbReference type="AlphaFoldDB" id="A0A0H2R6U9"/>
<evidence type="ECO:0000256" key="1">
    <source>
        <dbReference type="SAM" id="MobiDB-lite"/>
    </source>
</evidence>
<feature type="region of interest" description="Disordered" evidence="1">
    <location>
        <begin position="1"/>
        <end position="82"/>
    </location>
</feature>
<keyword evidence="3" id="KW-1185">Reference proteome</keyword>
<evidence type="ECO:0000313" key="2">
    <source>
        <dbReference type="EMBL" id="KLO05218.1"/>
    </source>
</evidence>
<feature type="non-terminal residue" evidence="2">
    <location>
        <position position="173"/>
    </location>
</feature>
<name>A0A0H2R6U9_9AGAM</name>
<dbReference type="InParanoid" id="A0A0H2R6U9"/>
<feature type="compositionally biased region" description="Basic and acidic residues" evidence="1">
    <location>
        <begin position="69"/>
        <end position="82"/>
    </location>
</feature>
<feature type="compositionally biased region" description="Acidic residues" evidence="1">
    <location>
        <begin position="53"/>
        <end position="68"/>
    </location>
</feature>
<protein>
    <submittedName>
        <fullName evidence="2">Uncharacterized protein</fullName>
    </submittedName>
</protein>
<feature type="compositionally biased region" description="Polar residues" evidence="1">
    <location>
        <begin position="1"/>
        <end position="14"/>
    </location>
</feature>
<sequence length="173" mass="19317">MQTRTNDSNVGNDSNSKDKQHTIHGGEIGHEDGGGPDCIRFEDEQGVQWTGFDNEEFDDEVEKSEDDNAQARDEPVEEHETVRSKAFDDFADTVLQKSSIFCEQPDSSGPQIGCPANTFARAPRQPPKFNCDQVQPIAVARSSKIKMTCTVLLQCRDYIVDSYRSNKLALSQE</sequence>
<dbReference type="Proteomes" id="UP000053477">
    <property type="component" value="Unassembled WGS sequence"/>
</dbReference>
<proteinExistence type="predicted"/>